<dbReference type="AlphaFoldDB" id="A0A4Q0ZAI1"/>
<accession>A0A4Q0ZAI1</accession>
<organism evidence="1 2">
    <name type="scientific">Arcobacter cloacae</name>
    <dbReference type="NCBI Taxonomy" id="1054034"/>
    <lineage>
        <taxon>Bacteria</taxon>
        <taxon>Pseudomonadati</taxon>
        <taxon>Campylobacterota</taxon>
        <taxon>Epsilonproteobacteria</taxon>
        <taxon>Campylobacterales</taxon>
        <taxon>Arcobacteraceae</taxon>
        <taxon>Arcobacter</taxon>
    </lineage>
</organism>
<dbReference type="Proteomes" id="UP000290870">
    <property type="component" value="Unassembled WGS sequence"/>
</dbReference>
<reference evidence="1 2" key="1">
    <citation type="submission" date="2017-10" db="EMBL/GenBank/DDBJ databases">
        <title>Genomics of the genus Arcobacter.</title>
        <authorList>
            <person name="Perez-Cataluna A."/>
            <person name="Figueras M.J."/>
        </authorList>
    </citation>
    <scope>NUCLEOTIDE SEQUENCE [LARGE SCALE GENOMIC DNA]</scope>
    <source>
        <strain evidence="1 2">F26</strain>
    </source>
</reference>
<evidence type="ECO:0000313" key="1">
    <source>
        <dbReference type="EMBL" id="RXJ83233.1"/>
    </source>
</evidence>
<protein>
    <submittedName>
        <fullName evidence="1">Uncharacterized protein</fullName>
    </submittedName>
</protein>
<dbReference type="RefSeq" id="WP_128987262.1">
    <property type="nucleotide sequence ID" value="NZ_PDJZ01000014.1"/>
</dbReference>
<proteinExistence type="predicted"/>
<dbReference type="EMBL" id="PDJZ01000014">
    <property type="protein sequence ID" value="RXJ83233.1"/>
    <property type="molecule type" value="Genomic_DNA"/>
</dbReference>
<dbReference type="OrthoDB" id="5346085at2"/>
<name>A0A4Q0ZAI1_9BACT</name>
<comment type="caution">
    <text evidence="1">The sequence shown here is derived from an EMBL/GenBank/DDBJ whole genome shotgun (WGS) entry which is preliminary data.</text>
</comment>
<sequence>MTAQDKEIAQLHDNIVSDVKDIFEKYMSIIGLDVPENNEETAKSKLLYIMKDAITQIEEEEIID</sequence>
<evidence type="ECO:0000313" key="2">
    <source>
        <dbReference type="Proteomes" id="UP000290870"/>
    </source>
</evidence>
<gene>
    <name evidence="1" type="ORF">CRU90_10640</name>
</gene>